<dbReference type="InterPro" id="IPR050834">
    <property type="entry name" value="Glycosyltransf_2"/>
</dbReference>
<organism evidence="5">
    <name type="scientific">viral metagenome</name>
    <dbReference type="NCBI Taxonomy" id="1070528"/>
    <lineage>
        <taxon>unclassified sequences</taxon>
        <taxon>metagenomes</taxon>
        <taxon>organismal metagenomes</taxon>
    </lineage>
</organism>
<dbReference type="InterPro" id="IPR001173">
    <property type="entry name" value="Glyco_trans_2-like"/>
</dbReference>
<dbReference type="Pfam" id="PF00535">
    <property type="entry name" value="Glycos_transf_2"/>
    <property type="match status" value="1"/>
</dbReference>
<dbReference type="GO" id="GO:0016757">
    <property type="term" value="F:glycosyltransferase activity"/>
    <property type="evidence" value="ECO:0007669"/>
    <property type="project" value="UniProtKB-KW"/>
</dbReference>
<proteinExistence type="inferred from homology"/>
<dbReference type="SUPFAM" id="SSF53448">
    <property type="entry name" value="Nucleotide-diphospho-sugar transferases"/>
    <property type="match status" value="1"/>
</dbReference>
<feature type="domain" description="Glycosyltransferase 2-like" evidence="4">
    <location>
        <begin position="3"/>
        <end position="122"/>
    </location>
</feature>
<dbReference type="AlphaFoldDB" id="A0A6C0FBA2"/>
<dbReference type="PANTHER" id="PTHR43685">
    <property type="entry name" value="GLYCOSYLTRANSFERASE"/>
    <property type="match status" value="1"/>
</dbReference>
<protein>
    <recommendedName>
        <fullName evidence="4">Glycosyltransferase 2-like domain-containing protein</fullName>
    </recommendedName>
</protein>
<dbReference type="EMBL" id="MN738822">
    <property type="protein sequence ID" value="QHT37893.1"/>
    <property type="molecule type" value="Genomic_DNA"/>
</dbReference>
<evidence type="ECO:0000313" key="5">
    <source>
        <dbReference type="EMBL" id="QHT37893.1"/>
    </source>
</evidence>
<reference evidence="5" key="1">
    <citation type="journal article" date="2020" name="Nature">
        <title>Giant virus diversity and host interactions through global metagenomics.</title>
        <authorList>
            <person name="Schulz F."/>
            <person name="Roux S."/>
            <person name="Paez-Espino D."/>
            <person name="Jungbluth S."/>
            <person name="Walsh D.A."/>
            <person name="Denef V.J."/>
            <person name="McMahon K.D."/>
            <person name="Konstantinidis K.T."/>
            <person name="Eloe-Fadrosh E.A."/>
            <person name="Kyrpides N.C."/>
            <person name="Woyke T."/>
        </authorList>
    </citation>
    <scope>NUCLEOTIDE SEQUENCE</scope>
    <source>
        <strain evidence="5">GVMAG-S-ERX556049-19</strain>
    </source>
</reference>
<dbReference type="PANTHER" id="PTHR43685:SF5">
    <property type="entry name" value="GLYCOSYLTRANSFERASE EPSE-RELATED"/>
    <property type="match status" value="1"/>
</dbReference>
<accession>A0A6C0FBA2</accession>
<dbReference type="Gene3D" id="3.90.550.10">
    <property type="entry name" value="Spore Coat Polysaccharide Biosynthesis Protein SpsA, Chain A"/>
    <property type="match status" value="1"/>
</dbReference>
<keyword evidence="3" id="KW-0808">Transferase</keyword>
<evidence type="ECO:0000256" key="3">
    <source>
        <dbReference type="ARBA" id="ARBA00022679"/>
    </source>
</evidence>
<sequence length="218" mass="25441">MISILMPLYNGIEFINESVPSVVSQTYKDWELIIGVNGYNENSEIFKKAKEVESDKIHVYDLHNCKGKSNSLNEMLKLCKHNWICILDVDDIWHKEKLEKQVPLMKIFDVIGTNCQYFGDSNAVPHIPNGIISDFDFTKVNPIINSSCLVKKELCNWNEQHVGVEDYDMWLRLWKEKRKFFNLVETLVFHRIHKSSAFNAQGNNNKVNDLLKKYKNNS</sequence>
<evidence type="ECO:0000256" key="1">
    <source>
        <dbReference type="ARBA" id="ARBA00006739"/>
    </source>
</evidence>
<name>A0A6C0FBA2_9ZZZZ</name>
<dbReference type="InterPro" id="IPR029044">
    <property type="entry name" value="Nucleotide-diphossugar_trans"/>
</dbReference>
<comment type="similarity">
    <text evidence="1">Belongs to the glycosyltransferase 2 family.</text>
</comment>
<evidence type="ECO:0000259" key="4">
    <source>
        <dbReference type="Pfam" id="PF00535"/>
    </source>
</evidence>
<keyword evidence="2" id="KW-0328">Glycosyltransferase</keyword>
<evidence type="ECO:0000256" key="2">
    <source>
        <dbReference type="ARBA" id="ARBA00022676"/>
    </source>
</evidence>